<dbReference type="CDD" id="cd00051">
    <property type="entry name" value="EFh"/>
    <property type="match status" value="1"/>
</dbReference>
<evidence type="ECO:0000256" key="3">
    <source>
        <dbReference type="ARBA" id="ARBA00022448"/>
    </source>
</evidence>
<evidence type="ECO:0000256" key="1">
    <source>
        <dbReference type="ARBA" id="ARBA00004637"/>
    </source>
</evidence>
<evidence type="ECO:0000256" key="5">
    <source>
        <dbReference type="ARBA" id="ARBA00022837"/>
    </source>
</evidence>
<evidence type="ECO:0000256" key="6">
    <source>
        <dbReference type="ARBA" id="ARBA00022927"/>
    </source>
</evidence>
<keyword evidence="7" id="KW-0811">Translocation</keyword>
<evidence type="ECO:0000313" key="13">
    <source>
        <dbReference type="EMBL" id="RLN55871.1"/>
    </source>
</evidence>
<evidence type="ECO:0000256" key="7">
    <source>
        <dbReference type="ARBA" id="ARBA00023010"/>
    </source>
</evidence>
<feature type="region of interest" description="Disordered" evidence="10">
    <location>
        <begin position="353"/>
        <end position="372"/>
    </location>
</feature>
<comment type="subcellular location">
    <subcellularLocation>
        <location evidence="1">Mitochondrion inner membrane</location>
        <topology evidence="1">Peripheral membrane protein</topology>
    </subcellularLocation>
</comment>
<accession>A0A3F2RFR6</accession>
<evidence type="ECO:0000256" key="4">
    <source>
        <dbReference type="ARBA" id="ARBA00022792"/>
    </source>
</evidence>
<dbReference type="EMBL" id="MBDO02000405">
    <property type="protein sequence ID" value="RLN55871.1"/>
    <property type="molecule type" value="Genomic_DNA"/>
</dbReference>
<sequence length="372" mass="41416">MDSTKSFMAQALPADGAAKLLRVFCFLRKHDRKTRIAKKTAELHAWRPQQTEEPPCEDEQHSPIDDKADLTDELNLLAICEEPDGPGFTNNRGTSNAAKASLLPRAQSPEAIRCEIKELQKGVITSNSDTSGVISATDLSSCMKSLNRVPAKGEVQWMIWEVDDDLDGGINWEEFRACYIRTLMDQHGLEPNQLYYLIQFLLCDTDSSQTVSLDEITAELQRIGGTEHLMAKIWSVLEGESEEQQLLRKLTLIVAQVVVMGAGIVSKAFVQAYQQAVHNARSGNAGAMAAKTVVRKNQMSKQQAREVLNFPTSGPELSTEEIQKQFTRYFEANDPAKGGSFYLQSKIFRAKEALETKDPEEEVSPSDKEKST</sequence>
<keyword evidence="5" id="KW-0106">Calcium</keyword>
<organism evidence="13 14">
    <name type="scientific">Phytophthora kernoviae</name>
    <dbReference type="NCBI Taxonomy" id="325452"/>
    <lineage>
        <taxon>Eukaryota</taxon>
        <taxon>Sar</taxon>
        <taxon>Stramenopiles</taxon>
        <taxon>Oomycota</taxon>
        <taxon>Peronosporomycetes</taxon>
        <taxon>Peronosporales</taxon>
        <taxon>Peronosporaceae</taxon>
        <taxon>Phytophthora</taxon>
    </lineage>
</organism>
<keyword evidence="8" id="KW-0496">Mitochondrion</keyword>
<keyword evidence="9" id="KW-0472">Membrane</keyword>
<feature type="domain" description="EF-hand" evidence="11">
    <location>
        <begin position="131"/>
        <end position="179"/>
    </location>
</feature>
<dbReference type="Pfam" id="PF13833">
    <property type="entry name" value="EF-hand_8"/>
    <property type="match status" value="1"/>
</dbReference>
<evidence type="ECO:0000313" key="12">
    <source>
        <dbReference type="EMBL" id="RLN48674.1"/>
    </source>
</evidence>
<keyword evidence="6" id="KW-0653">Protein transport</keyword>
<dbReference type="GO" id="GO:0030150">
    <property type="term" value="P:protein import into mitochondrial matrix"/>
    <property type="evidence" value="ECO:0007669"/>
    <property type="project" value="InterPro"/>
</dbReference>
<comment type="caution">
    <text evidence="13">The sequence shown here is derived from an EMBL/GenBank/DDBJ whole genome shotgun (WGS) entry which is preliminary data.</text>
</comment>
<dbReference type="InterPro" id="IPR018247">
    <property type="entry name" value="EF_Hand_1_Ca_BS"/>
</dbReference>
<keyword evidence="3" id="KW-0813">Transport</keyword>
<dbReference type="SUPFAM" id="SSF47473">
    <property type="entry name" value="EF-hand"/>
    <property type="match status" value="1"/>
</dbReference>
<proteinExistence type="inferred from homology"/>
<protein>
    <recommendedName>
        <fullName evidence="11">EF-hand domain-containing protein</fullName>
    </recommendedName>
</protein>
<evidence type="ECO:0000256" key="2">
    <source>
        <dbReference type="ARBA" id="ARBA00008817"/>
    </source>
</evidence>
<dbReference type="AlphaFoldDB" id="A0A3F2RFR6"/>
<gene>
    <name evidence="12" type="ORF">BBJ29_007624</name>
    <name evidence="13" type="ORF">BBP00_00008300</name>
</gene>
<dbReference type="Proteomes" id="UP000284657">
    <property type="component" value="Unassembled WGS sequence"/>
</dbReference>
<evidence type="ECO:0000256" key="9">
    <source>
        <dbReference type="ARBA" id="ARBA00023136"/>
    </source>
</evidence>
<dbReference type="FunFam" id="1.10.287.110:FF:000006">
    <property type="entry name" value="Import inner membrane translocase subunit TIM16"/>
    <property type="match status" value="1"/>
</dbReference>
<dbReference type="GO" id="GO:0005509">
    <property type="term" value="F:calcium ion binding"/>
    <property type="evidence" value="ECO:0007669"/>
    <property type="project" value="InterPro"/>
</dbReference>
<dbReference type="InterPro" id="IPR011992">
    <property type="entry name" value="EF-hand-dom_pair"/>
</dbReference>
<dbReference type="InterPro" id="IPR005341">
    <property type="entry name" value="Tim16"/>
</dbReference>
<dbReference type="GO" id="GO:0005744">
    <property type="term" value="C:TIM23 mitochondrial import inner membrane translocase complex"/>
    <property type="evidence" value="ECO:0007669"/>
    <property type="project" value="InterPro"/>
</dbReference>
<dbReference type="OrthoDB" id="26525at2759"/>
<dbReference type="PANTHER" id="PTHR12388:SF0">
    <property type="entry name" value="MITOCHONDRIAL IMPORT INNER MEMBRANE TRANSLOCASE SUBUNIT TIM16"/>
    <property type="match status" value="1"/>
</dbReference>
<dbReference type="Proteomes" id="UP000277300">
    <property type="component" value="Unassembled WGS sequence"/>
</dbReference>
<dbReference type="EMBL" id="MBAD02002270">
    <property type="protein sequence ID" value="RLN48674.1"/>
    <property type="molecule type" value="Genomic_DNA"/>
</dbReference>
<dbReference type="PROSITE" id="PS00018">
    <property type="entry name" value="EF_HAND_1"/>
    <property type="match status" value="1"/>
</dbReference>
<evidence type="ECO:0000256" key="10">
    <source>
        <dbReference type="SAM" id="MobiDB-lite"/>
    </source>
</evidence>
<evidence type="ECO:0000259" key="11">
    <source>
        <dbReference type="Pfam" id="PF13833"/>
    </source>
</evidence>
<keyword evidence="4" id="KW-0999">Mitochondrion inner membrane</keyword>
<dbReference type="InterPro" id="IPR002048">
    <property type="entry name" value="EF_hand_dom"/>
</dbReference>
<dbReference type="Gene3D" id="1.10.238.10">
    <property type="entry name" value="EF-hand"/>
    <property type="match status" value="1"/>
</dbReference>
<name>A0A3F2RFR6_9STRA</name>
<reference evidence="14 15" key="1">
    <citation type="submission" date="2018-07" db="EMBL/GenBank/DDBJ databases">
        <title>Genome sequencing of oomycete isolates from Chile give support for New Zealand origin for Phytophthora kernoviae and make available the first Nothophytophthora sp. genome.</title>
        <authorList>
            <person name="Studholme D.J."/>
            <person name="Sanfuentes E."/>
            <person name="Panda P."/>
            <person name="Hill R."/>
            <person name="Sambles C."/>
            <person name="Grant M."/>
            <person name="Williams N.M."/>
            <person name="Mcdougal R.L."/>
        </authorList>
    </citation>
    <scope>NUCLEOTIDE SEQUENCE [LARGE SCALE GENOMIC DNA]</scope>
    <source>
        <strain evidence="13">Chile6</strain>
        <strain evidence="12">Chile7</strain>
    </source>
</reference>
<evidence type="ECO:0000313" key="15">
    <source>
        <dbReference type="Proteomes" id="UP000284657"/>
    </source>
</evidence>
<dbReference type="InterPro" id="IPR036869">
    <property type="entry name" value="J_dom_sf"/>
</dbReference>
<evidence type="ECO:0000313" key="14">
    <source>
        <dbReference type="Proteomes" id="UP000277300"/>
    </source>
</evidence>
<evidence type="ECO:0000256" key="8">
    <source>
        <dbReference type="ARBA" id="ARBA00023128"/>
    </source>
</evidence>
<dbReference type="PANTHER" id="PTHR12388">
    <property type="entry name" value="MITOCHONDRIA ASSOCIATED GRANULOCYTE MACROPHAGE CSF SIGNALING MOLECULE"/>
    <property type="match status" value="1"/>
</dbReference>
<dbReference type="Gene3D" id="1.10.287.110">
    <property type="entry name" value="DnaJ domain"/>
    <property type="match status" value="1"/>
</dbReference>
<dbReference type="Pfam" id="PF03656">
    <property type="entry name" value="Pam16"/>
    <property type="match status" value="1"/>
</dbReference>
<comment type="similarity">
    <text evidence="2">Belongs to the TIM16/PAM16 family.</text>
</comment>